<name>A0A0A2VM52_BEABA</name>
<gene>
    <name evidence="1" type="ORF">BBAD15_g7498</name>
</gene>
<accession>A0A0A2VM52</accession>
<proteinExistence type="predicted"/>
<dbReference type="EMBL" id="ANFO01000720">
    <property type="protein sequence ID" value="KGQ07185.1"/>
    <property type="molecule type" value="Genomic_DNA"/>
</dbReference>
<dbReference type="AlphaFoldDB" id="A0A0A2VM52"/>
<organism evidence="1 2">
    <name type="scientific">Beauveria bassiana D1-5</name>
    <dbReference type="NCBI Taxonomy" id="1245745"/>
    <lineage>
        <taxon>Eukaryota</taxon>
        <taxon>Fungi</taxon>
        <taxon>Dikarya</taxon>
        <taxon>Ascomycota</taxon>
        <taxon>Pezizomycotina</taxon>
        <taxon>Sordariomycetes</taxon>
        <taxon>Hypocreomycetidae</taxon>
        <taxon>Hypocreales</taxon>
        <taxon>Cordycipitaceae</taxon>
        <taxon>Beauveria</taxon>
    </lineage>
</organism>
<evidence type="ECO:0000313" key="1">
    <source>
        <dbReference type="EMBL" id="KGQ07185.1"/>
    </source>
</evidence>
<dbReference type="HOGENOM" id="CLU_134340_0_0_1"/>
<sequence length="162" mass="17394">MAKETLLEVSIKSQRFGIFLSLDGTGVKAFDGNGSGVAAAQTYVGSWERLQIENHADGTFSILSSNFPGVYLRLDGTGLKKFEEAGGGVANTQFYATPPARGYELFKFHPQSDGSKAIESVAFPGVFLRMDGNAKKRPDGLTGVVNGQFGARSYEKFIVTVL</sequence>
<reference evidence="1 2" key="1">
    <citation type="submission" date="2012-10" db="EMBL/GenBank/DDBJ databases">
        <title>Genome sequencing and analysis of entomopathogenic fungi Beauveria bassiana D1-5.</title>
        <authorList>
            <person name="Li Q."/>
            <person name="Wang L."/>
            <person name="Zhang Z."/>
            <person name="Wang Q."/>
            <person name="Ren J."/>
            <person name="Wang M."/>
            <person name="Xu W."/>
            <person name="Wang J."/>
            <person name="Lu Y."/>
            <person name="Du Q."/>
            <person name="Sun Z."/>
        </authorList>
    </citation>
    <scope>NUCLEOTIDE SEQUENCE [LARGE SCALE GENOMIC DNA]</scope>
    <source>
        <strain evidence="1 2">D1-5</strain>
    </source>
</reference>
<evidence type="ECO:0000313" key="2">
    <source>
        <dbReference type="Proteomes" id="UP000030106"/>
    </source>
</evidence>
<protein>
    <submittedName>
        <fullName evidence="1">Uncharacterized protein</fullName>
    </submittedName>
</protein>
<comment type="caution">
    <text evidence="1">The sequence shown here is derived from an EMBL/GenBank/DDBJ whole genome shotgun (WGS) entry which is preliminary data.</text>
</comment>
<dbReference type="Proteomes" id="UP000030106">
    <property type="component" value="Unassembled WGS sequence"/>
</dbReference>
<dbReference type="eggNOG" id="ENOG502TDUF">
    <property type="taxonomic scope" value="Eukaryota"/>
</dbReference>
<dbReference type="CDD" id="cd00257">
    <property type="entry name" value="beta-trefoil_FSCN-like"/>
    <property type="match status" value="1"/>
</dbReference>